<dbReference type="SUPFAM" id="SSF50494">
    <property type="entry name" value="Trypsin-like serine proteases"/>
    <property type="match status" value="1"/>
</dbReference>
<dbReference type="Pfam" id="PF00089">
    <property type="entry name" value="Trypsin"/>
    <property type="match status" value="1"/>
</dbReference>
<dbReference type="InterPro" id="IPR009003">
    <property type="entry name" value="Peptidase_S1_PA"/>
</dbReference>
<keyword evidence="4" id="KW-0378">Hydrolase</keyword>
<dbReference type="AlphaFoldDB" id="A0A0L7LH96"/>
<evidence type="ECO:0000256" key="2">
    <source>
        <dbReference type="ARBA" id="ARBA00024195"/>
    </source>
</evidence>
<keyword evidence="5" id="KW-1185">Reference proteome</keyword>
<evidence type="ECO:0000259" key="3">
    <source>
        <dbReference type="PROSITE" id="PS50240"/>
    </source>
</evidence>
<comment type="caution">
    <text evidence="4">The sequence shown here is derived from an EMBL/GenBank/DDBJ whole genome shotgun (WGS) entry which is preliminary data.</text>
</comment>
<evidence type="ECO:0000313" key="4">
    <source>
        <dbReference type="EMBL" id="KOB74739.1"/>
    </source>
</evidence>
<feature type="domain" description="Peptidase S1" evidence="3">
    <location>
        <begin position="28"/>
        <end position="222"/>
    </location>
</feature>
<dbReference type="GO" id="GO:0004252">
    <property type="term" value="F:serine-type endopeptidase activity"/>
    <property type="evidence" value="ECO:0007669"/>
    <property type="project" value="InterPro"/>
</dbReference>
<sequence length="222" mass="24942">MNIEHSNEIPTNKLVALQINKTSMIGKIVGGRPVLMKHFPSMVQLYNLGNMCAGNILNSWTVLTAAHCFDYNQNVKEIVIQVVLHHKYNETLNFACDIAMVFLSRSIRFTKNSKKGILATDATWMSRGEKNFTVTGWGWTKKGLMMTYLRFIPNDECGRLHDLTLTRDMFCLYGEGTRDTCKGDSGGGVLWHGNSREVTKKLTSGTTYFPVIPDSRVLGTKP</sequence>
<name>A0A0L7LH96_OPEBR</name>
<protein>
    <submittedName>
        <fullName evidence="4">Serine protease 1</fullName>
    </submittedName>
</protein>
<dbReference type="Proteomes" id="UP000037510">
    <property type="component" value="Unassembled WGS sequence"/>
</dbReference>
<proteinExistence type="inferred from homology"/>
<gene>
    <name evidence="4" type="ORF">OBRU01_08565</name>
</gene>
<organism evidence="4 5">
    <name type="scientific">Operophtera brumata</name>
    <name type="common">Winter moth</name>
    <name type="synonym">Phalaena brumata</name>
    <dbReference type="NCBI Taxonomy" id="104452"/>
    <lineage>
        <taxon>Eukaryota</taxon>
        <taxon>Metazoa</taxon>
        <taxon>Ecdysozoa</taxon>
        <taxon>Arthropoda</taxon>
        <taxon>Hexapoda</taxon>
        <taxon>Insecta</taxon>
        <taxon>Pterygota</taxon>
        <taxon>Neoptera</taxon>
        <taxon>Endopterygota</taxon>
        <taxon>Lepidoptera</taxon>
        <taxon>Glossata</taxon>
        <taxon>Ditrysia</taxon>
        <taxon>Geometroidea</taxon>
        <taxon>Geometridae</taxon>
        <taxon>Larentiinae</taxon>
        <taxon>Operophtera</taxon>
    </lineage>
</organism>
<dbReference type="PROSITE" id="PS50240">
    <property type="entry name" value="TRYPSIN_DOM"/>
    <property type="match status" value="1"/>
</dbReference>
<dbReference type="PANTHER" id="PTHR24256">
    <property type="entry name" value="TRYPTASE-RELATED"/>
    <property type="match status" value="1"/>
</dbReference>
<keyword evidence="4" id="KW-0645">Protease</keyword>
<comment type="similarity">
    <text evidence="2">Belongs to the peptidase S1 family. CLIP subfamily.</text>
</comment>
<reference evidence="4 5" key="1">
    <citation type="journal article" date="2015" name="Genome Biol. Evol.">
        <title>The genome of winter moth (Operophtera brumata) provides a genomic perspective on sexual dimorphism and phenology.</title>
        <authorList>
            <person name="Derks M.F."/>
            <person name="Smit S."/>
            <person name="Salis L."/>
            <person name="Schijlen E."/>
            <person name="Bossers A."/>
            <person name="Mateman C."/>
            <person name="Pijl A.S."/>
            <person name="de Ridder D."/>
            <person name="Groenen M.A."/>
            <person name="Visser M.E."/>
            <person name="Megens H.J."/>
        </authorList>
    </citation>
    <scope>NUCLEOTIDE SEQUENCE [LARGE SCALE GENOMIC DNA]</scope>
    <source>
        <strain evidence="4">WM2013NL</strain>
        <tissue evidence="4">Head and thorax</tissue>
    </source>
</reference>
<dbReference type="InterPro" id="IPR018114">
    <property type="entry name" value="TRYPSIN_HIS"/>
</dbReference>
<dbReference type="SMART" id="SM00020">
    <property type="entry name" value="Tryp_SPc"/>
    <property type="match status" value="1"/>
</dbReference>
<dbReference type="InterPro" id="IPR001314">
    <property type="entry name" value="Peptidase_S1A"/>
</dbReference>
<dbReference type="STRING" id="104452.A0A0L7LH96"/>
<dbReference type="PROSITE" id="PS00134">
    <property type="entry name" value="TRYPSIN_HIS"/>
    <property type="match status" value="1"/>
</dbReference>
<dbReference type="PRINTS" id="PR00722">
    <property type="entry name" value="CHYMOTRYPSIN"/>
</dbReference>
<dbReference type="InterPro" id="IPR043504">
    <property type="entry name" value="Peptidase_S1_PA_chymotrypsin"/>
</dbReference>
<dbReference type="InterPro" id="IPR001254">
    <property type="entry name" value="Trypsin_dom"/>
</dbReference>
<evidence type="ECO:0000313" key="5">
    <source>
        <dbReference type="Proteomes" id="UP000037510"/>
    </source>
</evidence>
<dbReference type="GO" id="GO:0006508">
    <property type="term" value="P:proteolysis"/>
    <property type="evidence" value="ECO:0007669"/>
    <property type="project" value="UniProtKB-KW"/>
</dbReference>
<keyword evidence="1" id="KW-1015">Disulfide bond</keyword>
<accession>A0A0L7LH96</accession>
<dbReference type="Gene3D" id="2.40.10.10">
    <property type="entry name" value="Trypsin-like serine proteases"/>
    <property type="match status" value="3"/>
</dbReference>
<dbReference type="EMBL" id="JTDY01001149">
    <property type="protein sequence ID" value="KOB74739.1"/>
    <property type="molecule type" value="Genomic_DNA"/>
</dbReference>
<dbReference type="InterPro" id="IPR051487">
    <property type="entry name" value="Ser/Thr_Proteases_Immune/Dev"/>
</dbReference>
<evidence type="ECO:0000256" key="1">
    <source>
        <dbReference type="ARBA" id="ARBA00023157"/>
    </source>
</evidence>